<feature type="compositionally biased region" description="Basic and acidic residues" evidence="2">
    <location>
        <begin position="253"/>
        <end position="264"/>
    </location>
</feature>
<name>A0A2B7Y5N8_9EURO</name>
<feature type="compositionally biased region" description="Low complexity" evidence="2">
    <location>
        <begin position="199"/>
        <end position="216"/>
    </location>
</feature>
<dbReference type="Gene3D" id="3.40.30.10">
    <property type="entry name" value="Glutaredoxin"/>
    <property type="match status" value="1"/>
</dbReference>
<organism evidence="3 4">
    <name type="scientific">Helicocarpus griseus UAMH5409</name>
    <dbReference type="NCBI Taxonomy" id="1447875"/>
    <lineage>
        <taxon>Eukaryota</taxon>
        <taxon>Fungi</taxon>
        <taxon>Dikarya</taxon>
        <taxon>Ascomycota</taxon>
        <taxon>Pezizomycotina</taxon>
        <taxon>Eurotiomycetes</taxon>
        <taxon>Eurotiomycetidae</taxon>
        <taxon>Onygenales</taxon>
        <taxon>Ajellomycetaceae</taxon>
        <taxon>Helicocarpus</taxon>
    </lineage>
</organism>
<protein>
    <recommendedName>
        <fullName evidence="5">Glutaredoxin domain-containing protein</fullName>
    </recommendedName>
</protein>
<comment type="similarity">
    <text evidence="1">Belongs to the SH3BGR family.</text>
</comment>
<evidence type="ECO:0008006" key="5">
    <source>
        <dbReference type="Google" id="ProtNLM"/>
    </source>
</evidence>
<sequence length="382" mass="41022">MTEFTDPKSYRDDPTTLYLYTSLTAGSSHIITATSRLETILKANKIPFQAIDIATDEPARKLWGRRSRGKKLPGLVRDGMIVGDLTEIEEWNEYGEIKMHLGNGNARPAAPAVSTTATTAASKPATAPSTTTATPPVRDSPRIQIQDPPSRDTATPKEDSITLALRQAGEEAASKAKDNTRAKLSAKTASTNAPKPEETSSSSTADPESTTTTTEDMPALDSQKAPPERLREIRQSLSVHRPSLSGVAAESTADLKVDSAEAKRMSRHHHGSVVSVTSPREQDQLAKDLEPLDSEPVFEEEDVGGKTPVAEVGLDKAELKKDEKEEEGGKGECGDAEKGSEATAADDKGKMKESEAGEGKREDVQETKEKKETEEAAGTTKE</sequence>
<dbReference type="PANTHER" id="PTHR12232:SF0">
    <property type="entry name" value="THIOREDOXIN DOMAIN-CONTAINING PROTEIN"/>
    <property type="match status" value="1"/>
</dbReference>
<feature type="region of interest" description="Disordered" evidence="2">
    <location>
        <begin position="106"/>
        <end position="382"/>
    </location>
</feature>
<comment type="caution">
    <text evidence="3">The sequence shown here is derived from an EMBL/GenBank/DDBJ whole genome shotgun (WGS) entry which is preliminary data.</text>
</comment>
<dbReference type="GO" id="GO:0005737">
    <property type="term" value="C:cytoplasm"/>
    <property type="evidence" value="ECO:0007669"/>
    <property type="project" value="TreeGrafter"/>
</dbReference>
<evidence type="ECO:0000313" key="3">
    <source>
        <dbReference type="EMBL" id="PGH16182.1"/>
    </source>
</evidence>
<dbReference type="AlphaFoldDB" id="A0A2B7Y5N8"/>
<evidence type="ECO:0000256" key="1">
    <source>
        <dbReference type="ARBA" id="ARBA00007764"/>
    </source>
</evidence>
<feature type="compositionally biased region" description="Basic and acidic residues" evidence="2">
    <location>
        <begin position="313"/>
        <end position="382"/>
    </location>
</feature>
<feature type="compositionally biased region" description="Acidic residues" evidence="2">
    <location>
        <begin position="291"/>
        <end position="302"/>
    </location>
</feature>
<proteinExistence type="inferred from homology"/>
<dbReference type="Pfam" id="PF04908">
    <property type="entry name" value="SH3BGR"/>
    <property type="match status" value="1"/>
</dbReference>
<dbReference type="EMBL" id="PDNB01000019">
    <property type="protein sequence ID" value="PGH16182.1"/>
    <property type="molecule type" value="Genomic_DNA"/>
</dbReference>
<feature type="compositionally biased region" description="Basic and acidic residues" evidence="2">
    <location>
        <begin position="280"/>
        <end position="290"/>
    </location>
</feature>
<dbReference type="SUPFAM" id="SSF52833">
    <property type="entry name" value="Thioredoxin-like"/>
    <property type="match status" value="1"/>
</dbReference>
<feature type="compositionally biased region" description="Basic and acidic residues" evidence="2">
    <location>
        <begin position="168"/>
        <end position="181"/>
    </location>
</feature>
<reference evidence="3 4" key="1">
    <citation type="submission" date="2017-10" db="EMBL/GenBank/DDBJ databases">
        <title>Comparative genomics in systemic dimorphic fungi from Ajellomycetaceae.</title>
        <authorList>
            <person name="Munoz J.F."/>
            <person name="Mcewen J.G."/>
            <person name="Clay O.K."/>
            <person name="Cuomo C.A."/>
        </authorList>
    </citation>
    <scope>NUCLEOTIDE SEQUENCE [LARGE SCALE GENOMIC DNA]</scope>
    <source>
        <strain evidence="3 4">UAMH5409</strain>
    </source>
</reference>
<dbReference type="PANTHER" id="PTHR12232">
    <property type="entry name" value="SH3 DOMAIN-BINDING GLUTAMIC ACID-RICH-LIKE PROTEIN"/>
    <property type="match status" value="1"/>
</dbReference>
<dbReference type="STRING" id="1447875.A0A2B7Y5N8"/>
<dbReference type="InterPro" id="IPR036249">
    <property type="entry name" value="Thioredoxin-like_sf"/>
</dbReference>
<keyword evidence="4" id="KW-1185">Reference proteome</keyword>
<dbReference type="InterPro" id="IPR006993">
    <property type="entry name" value="Glut_rich_SH3-bd"/>
</dbReference>
<feature type="compositionally biased region" description="Low complexity" evidence="2">
    <location>
        <begin position="108"/>
        <end position="136"/>
    </location>
</feature>
<evidence type="ECO:0000256" key="2">
    <source>
        <dbReference type="SAM" id="MobiDB-lite"/>
    </source>
</evidence>
<gene>
    <name evidence="3" type="ORF">AJ79_01949</name>
</gene>
<dbReference type="InterPro" id="IPR051033">
    <property type="entry name" value="SH3BGR"/>
</dbReference>
<dbReference type="Proteomes" id="UP000223968">
    <property type="component" value="Unassembled WGS sequence"/>
</dbReference>
<dbReference type="OrthoDB" id="9932926at2759"/>
<evidence type="ECO:0000313" key="4">
    <source>
        <dbReference type="Proteomes" id="UP000223968"/>
    </source>
</evidence>
<accession>A0A2B7Y5N8</accession>